<comment type="caution">
    <text evidence="1">The sequence shown here is derived from an EMBL/GenBank/DDBJ whole genome shotgun (WGS) entry which is preliminary data.</text>
</comment>
<dbReference type="CDD" id="cd00303">
    <property type="entry name" value="retropepsin_like"/>
    <property type="match status" value="1"/>
</dbReference>
<organism evidence="1">
    <name type="scientific">Sesamum calycinum</name>
    <dbReference type="NCBI Taxonomy" id="2727403"/>
    <lineage>
        <taxon>Eukaryota</taxon>
        <taxon>Viridiplantae</taxon>
        <taxon>Streptophyta</taxon>
        <taxon>Embryophyta</taxon>
        <taxon>Tracheophyta</taxon>
        <taxon>Spermatophyta</taxon>
        <taxon>Magnoliopsida</taxon>
        <taxon>eudicotyledons</taxon>
        <taxon>Gunneridae</taxon>
        <taxon>Pentapetalae</taxon>
        <taxon>asterids</taxon>
        <taxon>lamiids</taxon>
        <taxon>Lamiales</taxon>
        <taxon>Pedaliaceae</taxon>
        <taxon>Sesamum</taxon>
    </lineage>
</organism>
<dbReference type="EMBL" id="JACGWM010000005">
    <property type="protein sequence ID" value="KAL0372903.1"/>
    <property type="molecule type" value="Genomic_DNA"/>
</dbReference>
<dbReference type="InterPro" id="IPR021109">
    <property type="entry name" value="Peptidase_aspartic_dom_sf"/>
</dbReference>
<dbReference type="PANTHER" id="PTHR15503">
    <property type="entry name" value="LDOC1 RELATED"/>
    <property type="match status" value="1"/>
</dbReference>
<dbReference type="SUPFAM" id="SSF50630">
    <property type="entry name" value="Acid proteases"/>
    <property type="match status" value="1"/>
</dbReference>
<proteinExistence type="predicted"/>
<sequence length="462" mass="51664">MADQTSLRNRVAELESQVQRMLELLGQAPESPPVALFSLVDTLHSRVETLQKTVGDWPEMLDKRVMSAIEEASILTDAVDVRVDGVQAEAARIPEAEKVSITSMYLTGDAKLWWRTVFLFCTVRDYVKEFSSLMLDVRDMSEEDKLFNFLSGLQTWAQTELRRQGVKDLPSAISAADRLVDFRVTNNSDPERRRRTLERRRESPSNFDRTKKGCYLCNGDHRMRDCPKRGKLNALAEADDDEGGSPRINGKAVMAMLDSGATHNFVADREIQKLGLTLAQHSSRIKAVNSEAKPIQGSACVELKVGAWTGQCKLLAVPLDDFDVILGMDFMLLANAMVMPYLNGLFIANPSSTCFVQGTYLQDSVRSTEKKDSLMSAMQVKAGLRRGDQTYLAALIEIKPDVVQEVPDEVAELLQEFKDVFPPELPKKLPPRRAIDHAIELEPGARPPAQALTAWPLRSWQN</sequence>
<reference evidence="1" key="1">
    <citation type="submission" date="2020-06" db="EMBL/GenBank/DDBJ databases">
        <authorList>
            <person name="Li T."/>
            <person name="Hu X."/>
            <person name="Zhang T."/>
            <person name="Song X."/>
            <person name="Zhang H."/>
            <person name="Dai N."/>
            <person name="Sheng W."/>
            <person name="Hou X."/>
            <person name="Wei L."/>
        </authorList>
    </citation>
    <scope>NUCLEOTIDE SEQUENCE</scope>
    <source>
        <strain evidence="1">KEN8</strain>
        <tissue evidence="1">Leaf</tissue>
    </source>
</reference>
<dbReference type="Gene3D" id="2.40.70.10">
    <property type="entry name" value="Acid Proteases"/>
    <property type="match status" value="1"/>
</dbReference>
<accession>A0AAW2QZ30</accession>
<dbReference type="AlphaFoldDB" id="A0AAW2QZ30"/>
<dbReference type="Pfam" id="PF13975">
    <property type="entry name" value="gag-asp_proteas"/>
    <property type="match status" value="1"/>
</dbReference>
<protein>
    <submittedName>
        <fullName evidence="1">Uncharacterized protein</fullName>
    </submittedName>
</protein>
<dbReference type="InterPro" id="IPR032567">
    <property type="entry name" value="RTL1-rel"/>
</dbReference>
<evidence type="ECO:0000313" key="1">
    <source>
        <dbReference type="EMBL" id="KAL0372903.1"/>
    </source>
</evidence>
<reference evidence="1" key="2">
    <citation type="journal article" date="2024" name="Plant">
        <title>Genomic evolution and insights into agronomic trait innovations of Sesamum species.</title>
        <authorList>
            <person name="Miao H."/>
            <person name="Wang L."/>
            <person name="Qu L."/>
            <person name="Liu H."/>
            <person name="Sun Y."/>
            <person name="Le M."/>
            <person name="Wang Q."/>
            <person name="Wei S."/>
            <person name="Zheng Y."/>
            <person name="Lin W."/>
            <person name="Duan Y."/>
            <person name="Cao H."/>
            <person name="Xiong S."/>
            <person name="Wang X."/>
            <person name="Wei L."/>
            <person name="Li C."/>
            <person name="Ma Q."/>
            <person name="Ju M."/>
            <person name="Zhao R."/>
            <person name="Li G."/>
            <person name="Mu C."/>
            <person name="Tian Q."/>
            <person name="Mei H."/>
            <person name="Zhang T."/>
            <person name="Gao T."/>
            <person name="Zhang H."/>
        </authorList>
    </citation>
    <scope>NUCLEOTIDE SEQUENCE</scope>
    <source>
        <strain evidence="1">KEN8</strain>
    </source>
</reference>
<name>A0AAW2QZ30_9LAMI</name>
<dbReference type="PANTHER" id="PTHR15503:SF45">
    <property type="entry name" value="RNA-DIRECTED DNA POLYMERASE HOMOLOG"/>
    <property type="match status" value="1"/>
</dbReference>
<gene>
    <name evidence="1" type="ORF">Scaly_0971900</name>
</gene>